<sequence>MTAAGADIVPVITPDGPMASYSESPVLAAKVAAGELPPVQERLPDLPPVEQAFEAVGKYGGTLRHVEALYTSFGSITRYMNEGLIDVSVPSGTHRYPNLAESIEWSDDLTTYTIHLRKGVKWSDGEEFTAADVMFKWEDIRLYSPDPDATPLSVAPSDFIIGGELAEFTMLDDYTIVVKFAAPFANYHKNIGWNYLDPEPAHYLKQFHPKYNEELGDPTEAWQDFNTVHRAGTNTERPTLGPWIPETVKEGELMVMVRNPYYWKVDEKGQQLPYADELRVTYVKDKEVEKLQLAAGEYDWHAMGPPVDAVLFQQQANGNYRLVTPPGLHNYWVFIKRKLAWITNALENPQNENDDKLAALLLDNDFLQALQLGIDNEQMMRAYATPELYEFRAKLVGRPRLDPDKPIGQSADPRVQAMWDHLEQWTRYDLGRGEPDAGRSGTGGR</sequence>
<accession>A0AA35T6X0</accession>
<reference evidence="2" key="1">
    <citation type="submission" date="2023-03" db="EMBL/GenBank/DDBJ databases">
        <authorList>
            <person name="Steffen K."/>
            <person name="Cardenas P."/>
        </authorList>
    </citation>
    <scope>NUCLEOTIDE SEQUENCE</scope>
</reference>
<evidence type="ECO:0000313" key="2">
    <source>
        <dbReference type="EMBL" id="CAI8042860.1"/>
    </source>
</evidence>
<dbReference type="Gene3D" id="3.40.190.10">
    <property type="entry name" value="Periplasmic binding protein-like II"/>
    <property type="match status" value="1"/>
</dbReference>
<dbReference type="GO" id="GO:1904680">
    <property type="term" value="F:peptide transmembrane transporter activity"/>
    <property type="evidence" value="ECO:0007669"/>
    <property type="project" value="TreeGrafter"/>
</dbReference>
<dbReference type="Pfam" id="PF00496">
    <property type="entry name" value="SBP_bac_5"/>
    <property type="match status" value="1"/>
</dbReference>
<evidence type="ECO:0000259" key="1">
    <source>
        <dbReference type="Pfam" id="PF00496"/>
    </source>
</evidence>
<organism evidence="2 3">
    <name type="scientific">Geodia barretti</name>
    <name type="common">Barrett's horny sponge</name>
    <dbReference type="NCBI Taxonomy" id="519541"/>
    <lineage>
        <taxon>Eukaryota</taxon>
        <taxon>Metazoa</taxon>
        <taxon>Porifera</taxon>
        <taxon>Demospongiae</taxon>
        <taxon>Heteroscleromorpha</taxon>
        <taxon>Tetractinellida</taxon>
        <taxon>Astrophorina</taxon>
        <taxon>Geodiidae</taxon>
        <taxon>Geodia</taxon>
    </lineage>
</organism>
<dbReference type="GO" id="GO:0015833">
    <property type="term" value="P:peptide transport"/>
    <property type="evidence" value="ECO:0007669"/>
    <property type="project" value="TreeGrafter"/>
</dbReference>
<dbReference type="EMBL" id="CASHTH010003286">
    <property type="protein sequence ID" value="CAI8042860.1"/>
    <property type="molecule type" value="Genomic_DNA"/>
</dbReference>
<gene>
    <name evidence="2" type="ORF">GBAR_LOCUS23768</name>
</gene>
<dbReference type="InterPro" id="IPR000914">
    <property type="entry name" value="SBP_5_dom"/>
</dbReference>
<comment type="caution">
    <text evidence="2">The sequence shown here is derived from an EMBL/GenBank/DDBJ whole genome shotgun (WGS) entry which is preliminary data.</text>
</comment>
<dbReference type="PANTHER" id="PTHR30290">
    <property type="entry name" value="PERIPLASMIC BINDING COMPONENT OF ABC TRANSPORTER"/>
    <property type="match status" value="1"/>
</dbReference>
<evidence type="ECO:0000313" key="3">
    <source>
        <dbReference type="Proteomes" id="UP001174909"/>
    </source>
</evidence>
<dbReference type="InterPro" id="IPR023765">
    <property type="entry name" value="SBP_5_CS"/>
</dbReference>
<dbReference type="InterPro" id="IPR039424">
    <property type="entry name" value="SBP_5"/>
</dbReference>
<protein>
    <submittedName>
        <fullName evidence="2">Periplasmic alpha-galactoside-binding protein</fullName>
    </submittedName>
</protein>
<keyword evidence="3" id="KW-1185">Reference proteome</keyword>
<dbReference type="Proteomes" id="UP001174909">
    <property type="component" value="Unassembled WGS sequence"/>
</dbReference>
<feature type="domain" description="Solute-binding protein family 5" evidence="1">
    <location>
        <begin position="96"/>
        <end position="383"/>
    </location>
</feature>
<dbReference type="SUPFAM" id="SSF53850">
    <property type="entry name" value="Periplasmic binding protein-like II"/>
    <property type="match status" value="1"/>
</dbReference>
<proteinExistence type="predicted"/>
<dbReference type="AlphaFoldDB" id="A0AA35T6X0"/>
<name>A0AA35T6X0_GEOBA</name>
<dbReference type="PANTHER" id="PTHR30290:SF62">
    <property type="entry name" value="OLIGOPEPTIDE ABC TRANSPORTER, PERIPLASMIC OLIGOPEPTIDE-BINDING PROTEIN"/>
    <property type="match status" value="1"/>
</dbReference>
<dbReference type="PROSITE" id="PS01040">
    <property type="entry name" value="SBP_BACTERIAL_5"/>
    <property type="match status" value="1"/>
</dbReference>